<evidence type="ECO:0000313" key="4">
    <source>
        <dbReference type="Proteomes" id="UP000321034"/>
    </source>
</evidence>
<dbReference type="RefSeq" id="WP_147893372.1">
    <property type="nucleotide sequence ID" value="NZ_BAAANR010000001.1"/>
</dbReference>
<dbReference type="PRINTS" id="PR01438">
    <property type="entry name" value="UNVRSLSTRESS"/>
</dbReference>
<evidence type="ECO:0000313" key="3">
    <source>
        <dbReference type="EMBL" id="TXK12660.1"/>
    </source>
</evidence>
<proteinExistence type="inferred from homology"/>
<feature type="domain" description="UspA" evidence="2">
    <location>
        <begin position="2"/>
        <end position="125"/>
    </location>
</feature>
<dbReference type="Gene3D" id="3.40.50.12370">
    <property type="match status" value="1"/>
</dbReference>
<dbReference type="Pfam" id="PF00582">
    <property type="entry name" value="Usp"/>
    <property type="match status" value="2"/>
</dbReference>
<dbReference type="PANTHER" id="PTHR46268:SF6">
    <property type="entry name" value="UNIVERSAL STRESS PROTEIN UP12"/>
    <property type="match status" value="1"/>
</dbReference>
<dbReference type="PANTHER" id="PTHR46268">
    <property type="entry name" value="STRESS RESPONSE PROTEIN NHAX"/>
    <property type="match status" value="1"/>
</dbReference>
<accession>A0A5C8I3I4</accession>
<dbReference type="SUPFAM" id="SSF52402">
    <property type="entry name" value="Adenine nucleotide alpha hydrolases-like"/>
    <property type="match status" value="2"/>
</dbReference>
<evidence type="ECO:0000259" key="2">
    <source>
        <dbReference type="Pfam" id="PF00582"/>
    </source>
</evidence>
<dbReference type="InterPro" id="IPR006016">
    <property type="entry name" value="UspA"/>
</dbReference>
<reference evidence="3 4" key="1">
    <citation type="submission" date="2019-08" db="EMBL/GenBank/DDBJ databases">
        <authorList>
            <person name="Dong K."/>
        </authorList>
    </citation>
    <scope>NUCLEOTIDE SEQUENCE [LARGE SCALE GENOMIC DNA]</scope>
    <source>
        <strain evidence="3 4">JCM14558</strain>
    </source>
</reference>
<gene>
    <name evidence="3" type="ORF">FVP77_04150</name>
</gene>
<comment type="caution">
    <text evidence="3">The sequence shown here is derived from an EMBL/GenBank/DDBJ whole genome shotgun (WGS) entry which is preliminary data.</text>
</comment>
<dbReference type="Proteomes" id="UP000321034">
    <property type="component" value="Unassembled WGS sequence"/>
</dbReference>
<organism evidence="3 4">
    <name type="scientific">Microbacterium hatanonis</name>
    <dbReference type="NCBI Taxonomy" id="404366"/>
    <lineage>
        <taxon>Bacteria</taxon>
        <taxon>Bacillati</taxon>
        <taxon>Actinomycetota</taxon>
        <taxon>Actinomycetes</taxon>
        <taxon>Micrococcales</taxon>
        <taxon>Microbacteriaceae</taxon>
        <taxon>Microbacterium</taxon>
    </lineage>
</organism>
<dbReference type="CDD" id="cd00293">
    <property type="entry name" value="USP-like"/>
    <property type="match status" value="1"/>
</dbReference>
<feature type="domain" description="UspA" evidence="2">
    <location>
        <begin position="135"/>
        <end position="269"/>
    </location>
</feature>
<dbReference type="InterPro" id="IPR006015">
    <property type="entry name" value="Universal_stress_UspA"/>
</dbReference>
<sequence length="280" mass="29730">MEDIVLGVDGTPASASATHWVAERCAREPSRVRVVNVVSNLTADRHASLELLENVERVLRDRVPGQAVELHRADGAVSRALARVSSGADLLVIGVDPDHPLRAAIGGWIPVRITAHATVPVCVIPAGWTETDGDIVVGLADDTSSAAALDLAAHEASAMKRKLHVVHAWGLPGVVVESSAMEERPDRIVEEHRALLDAAVRSLRRRFGEVDIESDVVRSSPVNALLGYAEHAALIVIGTHHQGVLAGGLTGAVAQDLLWRARCAVLIVPEKTSTTDQLSP</sequence>
<dbReference type="OrthoDB" id="5083414at2"/>
<comment type="similarity">
    <text evidence="1">Belongs to the universal stress protein A family.</text>
</comment>
<dbReference type="EMBL" id="VRSV01000001">
    <property type="protein sequence ID" value="TXK12660.1"/>
    <property type="molecule type" value="Genomic_DNA"/>
</dbReference>
<evidence type="ECO:0000256" key="1">
    <source>
        <dbReference type="ARBA" id="ARBA00008791"/>
    </source>
</evidence>
<dbReference type="AlphaFoldDB" id="A0A5C8I3I4"/>
<name>A0A5C8I3I4_9MICO</name>
<protein>
    <submittedName>
        <fullName evidence="3">Universal stress protein</fullName>
    </submittedName>
</protein>
<keyword evidence="4" id="KW-1185">Reference proteome</keyword>